<name>A0ABN7XUR2_GIGMA</name>
<reference evidence="1 2" key="1">
    <citation type="submission" date="2021-06" db="EMBL/GenBank/DDBJ databases">
        <authorList>
            <person name="Kallberg Y."/>
            <person name="Tangrot J."/>
            <person name="Rosling A."/>
        </authorList>
    </citation>
    <scope>NUCLEOTIDE SEQUENCE [LARGE SCALE GENOMIC DNA]</scope>
    <source>
        <strain evidence="1 2">120-4 pot B 10/14</strain>
    </source>
</reference>
<proteinExistence type="predicted"/>
<accession>A0ABN7XUR2</accession>
<protein>
    <submittedName>
        <fullName evidence="1">28703_t:CDS:1</fullName>
    </submittedName>
</protein>
<sequence length="95" mass="11305">YCFSNHYAIFKRMDASEVNSFVKYMIKNVKNIKTFDEYCQKYTEEKKALLELFNDASSTSNYKFAFKIYKEIEDKNSHFIYHAKYKMGLHLLAGA</sequence>
<organism evidence="1 2">
    <name type="scientific">Gigaspora margarita</name>
    <dbReference type="NCBI Taxonomy" id="4874"/>
    <lineage>
        <taxon>Eukaryota</taxon>
        <taxon>Fungi</taxon>
        <taxon>Fungi incertae sedis</taxon>
        <taxon>Mucoromycota</taxon>
        <taxon>Glomeromycotina</taxon>
        <taxon>Glomeromycetes</taxon>
        <taxon>Diversisporales</taxon>
        <taxon>Gigasporaceae</taxon>
        <taxon>Gigaspora</taxon>
    </lineage>
</organism>
<keyword evidence="2" id="KW-1185">Reference proteome</keyword>
<evidence type="ECO:0000313" key="1">
    <source>
        <dbReference type="EMBL" id="CAG8857656.1"/>
    </source>
</evidence>
<gene>
    <name evidence="1" type="ORF">GMARGA_LOCUS46475</name>
</gene>
<comment type="caution">
    <text evidence="1">The sequence shown here is derived from an EMBL/GenBank/DDBJ whole genome shotgun (WGS) entry which is preliminary data.</text>
</comment>
<evidence type="ECO:0000313" key="2">
    <source>
        <dbReference type="Proteomes" id="UP000789901"/>
    </source>
</evidence>
<dbReference type="Proteomes" id="UP000789901">
    <property type="component" value="Unassembled WGS sequence"/>
</dbReference>
<dbReference type="EMBL" id="CAJVQB010173439">
    <property type="protein sequence ID" value="CAG8857656.1"/>
    <property type="molecule type" value="Genomic_DNA"/>
</dbReference>
<feature type="non-terminal residue" evidence="1">
    <location>
        <position position="1"/>
    </location>
</feature>
<feature type="non-terminal residue" evidence="1">
    <location>
        <position position="95"/>
    </location>
</feature>